<evidence type="ECO:0000256" key="6">
    <source>
        <dbReference type="SAM" id="MobiDB-lite"/>
    </source>
</evidence>
<keyword evidence="3 5" id="KW-0195">Cyclin</keyword>
<dbReference type="Gene3D" id="1.10.472.10">
    <property type="entry name" value="Cyclin-like"/>
    <property type="match status" value="2"/>
</dbReference>
<dbReference type="AlphaFoldDB" id="A0A4T0JI26"/>
<dbReference type="PROSITE" id="PS00292">
    <property type="entry name" value="CYCLINS"/>
    <property type="match status" value="1"/>
</dbReference>
<proteinExistence type="inferred from homology"/>
<dbReference type="GO" id="GO:0051726">
    <property type="term" value="P:regulation of cell cycle"/>
    <property type="evidence" value="ECO:0007669"/>
    <property type="project" value="UniProtKB-ARBA"/>
</dbReference>
<evidence type="ECO:0000256" key="5">
    <source>
        <dbReference type="RuleBase" id="RU000383"/>
    </source>
</evidence>
<evidence type="ECO:0000313" key="10">
    <source>
        <dbReference type="Proteomes" id="UP000310689"/>
    </source>
</evidence>
<evidence type="ECO:0000256" key="4">
    <source>
        <dbReference type="ARBA" id="ARBA00023306"/>
    </source>
</evidence>
<sequence>MPASNNSLRYKLSSKSLKHKSSNGRISKPKQTQQRKKLTISLTNSPALPNPLKESEYFEDICYYMHLMELETLGDLSLIDSQPELDWRMRSYLIDFLIEVHAHARLRPETLYLAVNIIDRYVSRRVVLKKHYQLVGCVALWIAAKFEDAKHAIPCLSDLVVSCCGIYDESAFVQMESHVLSTLGWVLGHPTAESWLRIFTLAIGTDDMQTQHVARCVMEISLYRREFIDIPSSSIAAGSLLLARTIVGRTRRCVEEDEQSLHVAELLDGFLGQHLDQLSDIISAKYAPHYYSRASLVVKEWYLAGRRFYFYAPALSPSYAHSTPPPTPPFGVAGDLPYSPGSMTSDDEAPLTPYSQPASIPFVAKENRMEIKQPPEQFTSHNHHNHPHEQYKSHSLPSLGLSNKAV</sequence>
<dbReference type="InterPro" id="IPR004367">
    <property type="entry name" value="Cyclin_C-dom"/>
</dbReference>
<dbReference type="GO" id="GO:0051301">
    <property type="term" value="P:cell division"/>
    <property type="evidence" value="ECO:0007669"/>
    <property type="project" value="UniProtKB-KW"/>
</dbReference>
<keyword evidence="2" id="KW-0132">Cell division</keyword>
<dbReference type="PANTHER" id="PTHR10177">
    <property type="entry name" value="CYCLINS"/>
    <property type="match status" value="1"/>
</dbReference>
<dbReference type="GO" id="GO:0019887">
    <property type="term" value="F:protein kinase regulator activity"/>
    <property type="evidence" value="ECO:0007669"/>
    <property type="project" value="UniProtKB-ARBA"/>
</dbReference>
<organism evidence="9 10">
    <name type="scientific">Wallemia ichthyophaga</name>
    <dbReference type="NCBI Taxonomy" id="245174"/>
    <lineage>
        <taxon>Eukaryota</taxon>
        <taxon>Fungi</taxon>
        <taxon>Dikarya</taxon>
        <taxon>Basidiomycota</taxon>
        <taxon>Wallemiomycotina</taxon>
        <taxon>Wallemiomycetes</taxon>
        <taxon>Wallemiales</taxon>
        <taxon>Wallemiaceae</taxon>
        <taxon>Wallemia</taxon>
    </lineage>
</organism>
<evidence type="ECO:0000256" key="3">
    <source>
        <dbReference type="ARBA" id="ARBA00023127"/>
    </source>
</evidence>
<evidence type="ECO:0000313" key="9">
    <source>
        <dbReference type="EMBL" id="TIB42318.1"/>
    </source>
</evidence>
<keyword evidence="4" id="KW-0131">Cell cycle</keyword>
<dbReference type="InterPro" id="IPR036915">
    <property type="entry name" value="Cyclin-like_sf"/>
</dbReference>
<dbReference type="CDD" id="cd20537">
    <property type="entry name" value="CYCLIN_CCNO-like_rpt2"/>
    <property type="match status" value="1"/>
</dbReference>
<dbReference type="FunFam" id="1.10.472.10:FF:000010">
    <property type="entry name" value="G1/S-specific cyclin Cln1"/>
    <property type="match status" value="1"/>
</dbReference>
<feature type="compositionally biased region" description="Low complexity" evidence="6">
    <location>
        <begin position="1"/>
        <end position="15"/>
    </location>
</feature>
<feature type="domain" description="Cyclin-like" evidence="7">
    <location>
        <begin position="194"/>
        <end position="279"/>
    </location>
</feature>
<evidence type="ECO:0000256" key="2">
    <source>
        <dbReference type="ARBA" id="ARBA00022618"/>
    </source>
</evidence>
<reference evidence="9 10" key="1">
    <citation type="submission" date="2019-03" db="EMBL/GenBank/DDBJ databases">
        <title>Sequencing 23 genomes of Wallemia ichthyophaga.</title>
        <authorList>
            <person name="Gostincar C."/>
        </authorList>
    </citation>
    <scope>NUCLEOTIDE SEQUENCE [LARGE SCALE GENOMIC DNA]</scope>
    <source>
        <strain evidence="9 10">EXF-6200</strain>
    </source>
</reference>
<comment type="similarity">
    <text evidence="1 5">Belongs to the cyclin family.</text>
</comment>
<dbReference type="SUPFAM" id="SSF47954">
    <property type="entry name" value="Cyclin-like"/>
    <property type="match status" value="2"/>
</dbReference>
<name>A0A4T0JI26_WALIC</name>
<dbReference type="InterPro" id="IPR048258">
    <property type="entry name" value="Cyclins_cyclin-box"/>
</dbReference>
<evidence type="ECO:0000259" key="7">
    <source>
        <dbReference type="SMART" id="SM00385"/>
    </source>
</evidence>
<dbReference type="CDD" id="cd20559">
    <property type="entry name" value="CYCLIN_ScCLN_like"/>
    <property type="match status" value="1"/>
</dbReference>
<accession>A0A4T0JI26</accession>
<dbReference type="Pfam" id="PF00134">
    <property type="entry name" value="Cyclin_N"/>
    <property type="match status" value="1"/>
</dbReference>
<feature type="region of interest" description="Disordered" evidence="6">
    <location>
        <begin position="322"/>
        <end position="351"/>
    </location>
</feature>
<protein>
    <submittedName>
        <fullName evidence="9">Uncharacterized protein</fullName>
    </submittedName>
</protein>
<evidence type="ECO:0000259" key="8">
    <source>
        <dbReference type="SMART" id="SM01332"/>
    </source>
</evidence>
<comment type="caution">
    <text evidence="9">The sequence shown here is derived from an EMBL/GenBank/DDBJ whole genome shotgun (WGS) entry which is preliminary data.</text>
</comment>
<dbReference type="Proteomes" id="UP000310689">
    <property type="component" value="Unassembled WGS sequence"/>
</dbReference>
<dbReference type="InterPro" id="IPR006671">
    <property type="entry name" value="Cyclin_N"/>
</dbReference>
<feature type="region of interest" description="Disordered" evidence="6">
    <location>
        <begin position="1"/>
        <end position="35"/>
    </location>
</feature>
<dbReference type="SMART" id="SM01332">
    <property type="entry name" value="Cyclin_C"/>
    <property type="match status" value="1"/>
</dbReference>
<feature type="region of interest" description="Disordered" evidence="6">
    <location>
        <begin position="376"/>
        <end position="406"/>
    </location>
</feature>
<dbReference type="SMART" id="SM00385">
    <property type="entry name" value="CYCLIN"/>
    <property type="match status" value="2"/>
</dbReference>
<feature type="domain" description="Cyclin C-terminal" evidence="8">
    <location>
        <begin position="190"/>
        <end position="300"/>
    </location>
</feature>
<feature type="domain" description="Cyclin-like" evidence="7">
    <location>
        <begin position="95"/>
        <end position="181"/>
    </location>
</feature>
<dbReference type="InterPro" id="IPR013763">
    <property type="entry name" value="Cyclin-like_dom"/>
</dbReference>
<dbReference type="GO" id="GO:0044843">
    <property type="term" value="P:cell cycle G1/S phase transition"/>
    <property type="evidence" value="ECO:0007669"/>
    <property type="project" value="UniProtKB-ARBA"/>
</dbReference>
<dbReference type="EMBL" id="SPOI01000009">
    <property type="protein sequence ID" value="TIB42318.1"/>
    <property type="molecule type" value="Genomic_DNA"/>
</dbReference>
<dbReference type="Pfam" id="PF02984">
    <property type="entry name" value="Cyclin_C"/>
    <property type="match status" value="1"/>
</dbReference>
<evidence type="ECO:0000256" key="1">
    <source>
        <dbReference type="ARBA" id="ARBA00008742"/>
    </source>
</evidence>
<dbReference type="InterPro" id="IPR039361">
    <property type="entry name" value="Cyclin"/>
</dbReference>
<gene>
    <name evidence="9" type="ORF">E3P86_00424</name>
</gene>